<accession>A0A523S4Z9</accession>
<evidence type="ECO:0000313" key="2">
    <source>
        <dbReference type="Proteomes" id="UP000316360"/>
    </source>
</evidence>
<proteinExistence type="predicted"/>
<comment type="caution">
    <text evidence="1">The sequence shown here is derived from an EMBL/GenBank/DDBJ whole genome shotgun (WGS) entry which is preliminary data.</text>
</comment>
<protein>
    <submittedName>
        <fullName evidence="1">Uncharacterized protein</fullName>
    </submittedName>
</protein>
<organism evidence="1 2">
    <name type="scientific">Aerophobetes bacterium</name>
    <dbReference type="NCBI Taxonomy" id="2030807"/>
    <lineage>
        <taxon>Bacteria</taxon>
        <taxon>Candidatus Aerophobota</taxon>
    </lineage>
</organism>
<dbReference type="EMBL" id="SOKJ01000031">
    <property type="protein sequence ID" value="TET13057.1"/>
    <property type="molecule type" value="Genomic_DNA"/>
</dbReference>
<evidence type="ECO:0000313" key="1">
    <source>
        <dbReference type="EMBL" id="TET13057.1"/>
    </source>
</evidence>
<sequence length="89" mass="10417">MKETGRSRYKRLSRFLDNKNFKMINLTKDLICLIYPGEDVLPVIIDQTAIRNVQVISANVPTEERSIPTAISTFEYRRIETSQNRLEKE</sequence>
<dbReference type="Proteomes" id="UP000316360">
    <property type="component" value="Unassembled WGS sequence"/>
</dbReference>
<reference evidence="1 2" key="1">
    <citation type="submission" date="2019-03" db="EMBL/GenBank/DDBJ databases">
        <title>Metabolic potential of uncultured bacteria and archaea associated with petroleum seepage in deep-sea sediments.</title>
        <authorList>
            <person name="Dong X."/>
            <person name="Hubert C."/>
        </authorList>
    </citation>
    <scope>NUCLEOTIDE SEQUENCE [LARGE SCALE GENOMIC DNA]</scope>
    <source>
        <strain evidence="1">E44_bin7</strain>
    </source>
</reference>
<dbReference type="AlphaFoldDB" id="A0A523S4Z9"/>
<gene>
    <name evidence="1" type="ORF">E3J84_00560</name>
</gene>
<name>A0A523S4Z9_UNCAE</name>